<evidence type="ECO:0000256" key="2">
    <source>
        <dbReference type="ARBA" id="ARBA00022837"/>
    </source>
</evidence>
<dbReference type="eggNOG" id="KOG3627">
    <property type="taxonomic scope" value="Eukaryota"/>
</dbReference>
<keyword evidence="3" id="KW-1015">Disulfide bond</keyword>
<dbReference type="KEGG" id="ehx:EMIHUDRAFT_101278"/>
<keyword evidence="8" id="KW-1185">Reference proteome</keyword>
<evidence type="ECO:0000256" key="1">
    <source>
        <dbReference type="ARBA" id="ARBA00022723"/>
    </source>
</evidence>
<evidence type="ECO:0000313" key="7">
    <source>
        <dbReference type="EnsemblProtists" id="EOD24086"/>
    </source>
</evidence>
<keyword evidence="1" id="KW-0479">Metal-binding</keyword>
<dbReference type="SUPFAM" id="SSF49785">
    <property type="entry name" value="Galactose-binding domain-like"/>
    <property type="match status" value="1"/>
</dbReference>
<reference evidence="7" key="2">
    <citation type="submission" date="2024-10" db="UniProtKB">
        <authorList>
            <consortium name="EnsemblProtists"/>
        </authorList>
    </citation>
    <scope>IDENTIFICATION</scope>
</reference>
<protein>
    <recommendedName>
        <fullName evidence="6">MAM domain-containing protein</fullName>
    </recommendedName>
</protein>
<feature type="compositionally biased region" description="Pro residues" evidence="4">
    <location>
        <begin position="129"/>
        <end position="214"/>
    </location>
</feature>
<feature type="compositionally biased region" description="Pro residues" evidence="4">
    <location>
        <begin position="1464"/>
        <end position="1549"/>
    </location>
</feature>
<dbReference type="CDD" id="cd06263">
    <property type="entry name" value="MAM"/>
    <property type="match status" value="1"/>
</dbReference>
<dbReference type="SMART" id="SM00607">
    <property type="entry name" value="FTP"/>
    <property type="match status" value="1"/>
</dbReference>
<evidence type="ECO:0000313" key="8">
    <source>
        <dbReference type="Proteomes" id="UP000013827"/>
    </source>
</evidence>
<evidence type="ECO:0000256" key="3">
    <source>
        <dbReference type="ARBA" id="ARBA00023157"/>
    </source>
</evidence>
<feature type="region of interest" description="Disordered" evidence="4">
    <location>
        <begin position="2952"/>
        <end position="2981"/>
    </location>
</feature>
<dbReference type="Pfam" id="PF00629">
    <property type="entry name" value="MAM"/>
    <property type="match status" value="1"/>
</dbReference>
<dbReference type="RefSeq" id="XP_005776515.1">
    <property type="nucleotide sequence ID" value="XM_005776458.1"/>
</dbReference>
<feature type="compositionally biased region" description="Pro residues" evidence="4">
    <location>
        <begin position="1938"/>
        <end position="1977"/>
    </location>
</feature>
<dbReference type="EnsemblProtists" id="EOD24086">
    <property type="protein sequence ID" value="EOD24086"/>
    <property type="gene ID" value="EMIHUDRAFT_101278"/>
</dbReference>
<feature type="transmembrane region" description="Helical" evidence="5">
    <location>
        <begin position="1387"/>
        <end position="1405"/>
    </location>
</feature>
<dbReference type="PaxDb" id="2903-EOD24086"/>
<keyword evidence="5" id="KW-1133">Transmembrane helix</keyword>
<feature type="compositionally biased region" description="Low complexity" evidence="4">
    <location>
        <begin position="2966"/>
        <end position="2981"/>
    </location>
</feature>
<keyword evidence="2" id="KW-0106">Calcium</keyword>
<dbReference type="PRINTS" id="PR01217">
    <property type="entry name" value="PRICHEXTENSN"/>
</dbReference>
<feature type="region of interest" description="Disordered" evidence="4">
    <location>
        <begin position="1826"/>
        <end position="1855"/>
    </location>
</feature>
<dbReference type="PANTHER" id="PTHR24216:SF65">
    <property type="entry name" value="PAXILLIN-LIKE PROTEIN 1"/>
    <property type="match status" value="1"/>
</dbReference>
<evidence type="ECO:0000256" key="4">
    <source>
        <dbReference type="SAM" id="MobiDB-lite"/>
    </source>
</evidence>
<keyword evidence="5" id="KW-0472">Membrane</keyword>
<sequence>MSGPRASAWFLRMQAAMIEDRQSKTLLADETVQWLRAHRQRQWQKVAADFNKRLDEANERADASIAAWLAAHKERVALGPWHDDRRRGAWLLILAALLPLACAPSAYTSGSGESGSGEIGSGEVDIDPSPSPEPSPAPSPEPSPFPEFPEPSPEPEPSPSPEFPEPSPEPEPSPSPEFPEPSPPPYPPAKAPVPPPPPPSLPPPSPPPSPPPPSASGETGSGEIGSGEVDSPPSAPSIDFQVTVGGGSYPSEVSWDLTCSGALIGSGGAPYFGTLSAPPGECTLNMYDSWGDGWNGDEWEAADAAATAAAAAALAAALASAALASPSPPPSPPLVCPCLTAYPAGVNLVSAEVHVVAADGVSLAYPGTYCLHGCDPHDSRLEPSCDSTCYPGWCEHEWCYVDPAACHTEYSTTAYVVGATPHYLCPADAAATAAAAALGAALAAGLASAALASPSPPPSPPLVCPCLTAYPAGVNLVSAEVHVVAADGVSLAYPGTYCLHGCDPHDSRLEPSCDSTCYPGWCEHEWCYVDPAACNAEYSTTAYVVGATPHYLCPADAAAAAAAAALAAALASAALASPSPPPSPPLVCPCLMPCLTAYPAGVSLVSAEVHVVAADGVSLAYPGTYCLHGCDPHDSRLEPSCDSTCYPGWCENEWCYVDPAACNTEYSTTAYVVGATPHYLCPADAAATAAAAAALAAALASAALASPSPPPSPPLVCPCLTAYPAGVNLVSAEVHVVAADGVSLAYPGTYCLHGCDPHDSRLEPSCDFDLLPRLQRVRELVLPAADAAATAAAAALAAALSSAALASPSPPPSPPLVCPCLTAYPAGVSLVSGEVHVVAADGVSLAYPGTYCLHWLTDFVPRANQMSENETVKVGILPAEDGKPSASAVFWSKFSRPTDPTTDPNGVTTNAPALKPVTEDASALEPGDADWAVSAKEVPGKKPVTAPIASYAAGIFDWTTPSNPRRTNGRKGASAPICHVKNNSPVGCKNGFGALLGTDGKEGTLGGTGKGVTANVETTTITTPEGSVSASGWFSWPKFCPSYLLRLFGILALLCLGTAFALSSYSATSALLSSQWHESPTSFPAVKTPFTPASLNGFCEVGGDDTSSYAAIVSTDSAPADHPVRARSRLLVPRQLVTNSPRAVQGGHEEGRLWEALMDEIDEAVGEPLRVLGEPPASVKDVYEKQPGEADLETVLASRNSTERKGEPEIDFVGPIYSNRTGIIARGRDTVLSVNDTSPELRPADARKLGMLEMRKLVETGLGAPVCSMHAGGGWRANDGLANDSRVPTKDLFLQRGWAIDPLLAATLEEVAWPAEVRTAQLADSNALESDLFSVSSVCADWQPRCAAPAWHAEPRHALTDEPASPFHFPFTSGPSSSAPGRARQRGQLWAALLLGACCGVLLSVRRSTSGRLVRCRTGARRGAWLLILAALLPLACAPSAYTSGSGESGSGEIGSGEVDIDPSPSPEPSPAPSPEPSPFPEFPEPSPEPEPSPSPEFPEPSPEPEPSPSPEFPEPSPPPYPPAKAPVPPPPPPSLPPPSPPPSPPPPSASGETGSGEIGSGEVDSPPSAPSIDFQVTVGGGSYPSEVSWDLTCSGALIGSGGAPYFGTLSAPPGECTLNMYDSWGDGWNGDEWEGAGYTFTLDSGSSSSETFTLAPLPPSSPSPPSLPPPAPPIDFQVTVGGGDGQSEVLWTLTCSGALIGSGGAPYSGTLSAPPGECTLDMYDWYSDGWSGNLWEGAGYTFTLDSGSSGSETFTLAPLSTASAPPPSAPPVSPSQNACGACAACKCFACVGGIPPRCYPYDPTGEEGPPNAEACIDVSGIDCSPPPPPSLPSPPSPPPSPLSAPSPPSAPSIDFQVTVGGGIFESDVSWTLTCSGALIGSGGSPYSGTLSAPPGECTLDMYDSYGDGWTGNLWEGAGYTFTLDSGSSGSETFTLAPLPPSSPPPPSLPPPPPSLPPSPPSSPPPPLLSPPPPLPPLVELDLSSASTSQSSTDHGGVASRAVASSNPSSSWSDGTCTHTATSPDPWWRVTFPSTYTVVAVRVLNRGDCCSDRLNGFTVKVSSSTCANDVQIGPGENKLVTCDAAGPSGDHTTGSGYYLYTEASSRYNKLHRLESPLFALQRDATLSFAYHMYDGNGYNTMGTISFEAYDDETGWTTLWSRTGNQGNSWLDAAVILPASATKVRFNGLTGNGWSSDMALDDVSFSLAPPSPPLPPPLPPLSPDFVAAASEAELRNLIEDATSTAADVSIYLPPSDVEIIESTVRDCHANMEGGVVYARSSELLSIASVDFINSRAGYSGSVLYLQDIEQTSISDASFTGNDGWTDNLANVISIDWSGFFLPEQCLGYALRLLAIALSPVALIALLMVAGISLRLHGWRAAPPPRERAWYAEAALGLLDLTPAGLAYTISPPNEPLRQVSYMRQDASVECGSDDHGPITGLAIGFIALWPAGSLVLFTSLLAACYKPLQSKTPNALTRATAFLHREYKKTWYWWEAVELARKLVLTGFVLLIPEERAFVRLVVATLICSCYAVALAVVRPYKRVEDNVLAVATSLVLLLLFLGTNWSTIFLGIQERSGIDDANAVLGFRSLNVIVDSMIILVAVVLAFFLVGAIVAARRVAKVPTIRLVSTKQPPEMSIVRGLTWHLFNSHIWSTGQDAVKVIKGELQQLLPDIKNCLREIRSSLEKDKPLVLVQEADPEKGGGTLQALRDECPEDLQPAIFDNDWPLTIWYRIDEFQLISLKIIAEAPPATTSSAVLLCSPNFLDRTSLPLCVSGELESQSLAFSKPCTLWASPANAGSLTLANEIAAAVAGLKISTTDDRPASATHMLLYLNEDSFVSDERLAEQVKQAREDKLKIVIAHENDPDLGGCQFSRFFEELIAGGLYKDLAKSCFPGRHRKARAVSLVLLAKSLGATPARSRADLLVSGSVAEGSISLAKRSLGGLSRVFGKISSRSSAEDPPRDGAGVEASSSASVPVQQQV</sequence>
<feature type="region of interest" description="Disordered" evidence="4">
    <location>
        <begin position="1650"/>
        <end position="1673"/>
    </location>
</feature>
<feature type="transmembrane region" description="Helical" evidence="5">
    <location>
        <begin position="2592"/>
        <end position="2616"/>
    </location>
</feature>
<dbReference type="PROSITE" id="PS50060">
    <property type="entry name" value="MAM_2"/>
    <property type="match status" value="1"/>
</dbReference>
<proteinExistence type="predicted"/>
<dbReference type="Proteomes" id="UP000013827">
    <property type="component" value="Unassembled WGS sequence"/>
</dbReference>
<dbReference type="GeneID" id="17269632"/>
<dbReference type="PANTHER" id="PTHR24216">
    <property type="entry name" value="PAXILLIN-RELATED"/>
    <property type="match status" value="1"/>
</dbReference>
<feature type="compositionally biased region" description="Pro residues" evidence="4">
    <location>
        <begin position="1826"/>
        <end position="1851"/>
    </location>
</feature>
<dbReference type="SMART" id="SM00137">
    <property type="entry name" value="MAM"/>
    <property type="match status" value="1"/>
</dbReference>
<reference evidence="8" key="1">
    <citation type="journal article" date="2013" name="Nature">
        <title>Pan genome of the phytoplankton Emiliania underpins its global distribution.</title>
        <authorList>
            <person name="Read B.A."/>
            <person name="Kegel J."/>
            <person name="Klute M.J."/>
            <person name="Kuo A."/>
            <person name="Lefebvre S.C."/>
            <person name="Maumus F."/>
            <person name="Mayer C."/>
            <person name="Miller J."/>
            <person name="Monier A."/>
            <person name="Salamov A."/>
            <person name="Young J."/>
            <person name="Aguilar M."/>
            <person name="Claverie J.M."/>
            <person name="Frickenhaus S."/>
            <person name="Gonzalez K."/>
            <person name="Herman E.K."/>
            <person name="Lin Y.C."/>
            <person name="Napier J."/>
            <person name="Ogata H."/>
            <person name="Sarno A.F."/>
            <person name="Shmutz J."/>
            <person name="Schroeder D."/>
            <person name="de Vargas C."/>
            <person name="Verret F."/>
            <person name="von Dassow P."/>
            <person name="Valentin K."/>
            <person name="Van de Peer Y."/>
            <person name="Wheeler G."/>
            <person name="Dacks J.B."/>
            <person name="Delwiche C.F."/>
            <person name="Dyhrman S.T."/>
            <person name="Glockner G."/>
            <person name="John U."/>
            <person name="Richards T."/>
            <person name="Worden A.Z."/>
            <person name="Zhang X."/>
            <person name="Grigoriev I.V."/>
            <person name="Allen A.E."/>
            <person name="Bidle K."/>
            <person name="Borodovsky M."/>
            <person name="Bowler C."/>
            <person name="Brownlee C."/>
            <person name="Cock J.M."/>
            <person name="Elias M."/>
            <person name="Gladyshev V.N."/>
            <person name="Groth M."/>
            <person name="Guda C."/>
            <person name="Hadaegh A."/>
            <person name="Iglesias-Rodriguez M.D."/>
            <person name="Jenkins J."/>
            <person name="Jones B.M."/>
            <person name="Lawson T."/>
            <person name="Leese F."/>
            <person name="Lindquist E."/>
            <person name="Lobanov A."/>
            <person name="Lomsadze A."/>
            <person name="Malik S.B."/>
            <person name="Marsh M.E."/>
            <person name="Mackinder L."/>
            <person name="Mock T."/>
            <person name="Mueller-Roeber B."/>
            <person name="Pagarete A."/>
            <person name="Parker M."/>
            <person name="Probert I."/>
            <person name="Quesneville H."/>
            <person name="Raines C."/>
            <person name="Rensing S.A."/>
            <person name="Riano-Pachon D.M."/>
            <person name="Richier S."/>
            <person name="Rokitta S."/>
            <person name="Shiraiwa Y."/>
            <person name="Soanes D.M."/>
            <person name="van der Giezen M."/>
            <person name="Wahlund T.M."/>
            <person name="Williams B."/>
            <person name="Wilson W."/>
            <person name="Wolfe G."/>
            <person name="Wurch L.L."/>
        </authorList>
    </citation>
    <scope>NUCLEOTIDE SEQUENCE</scope>
</reference>
<keyword evidence="5" id="KW-0812">Transmembrane</keyword>
<dbReference type="GO" id="GO:0046872">
    <property type="term" value="F:metal ion binding"/>
    <property type="evidence" value="ECO:0007669"/>
    <property type="project" value="UniProtKB-KW"/>
</dbReference>
<feature type="region of interest" description="Disordered" evidence="4">
    <location>
        <begin position="1926"/>
        <end position="2018"/>
    </location>
</feature>
<feature type="transmembrane region" description="Helical" evidence="5">
    <location>
        <begin position="2549"/>
        <end position="2572"/>
    </location>
</feature>
<feature type="transmembrane region" description="Helical" evidence="5">
    <location>
        <begin position="2440"/>
        <end position="2464"/>
    </location>
</feature>
<dbReference type="InterPro" id="IPR013320">
    <property type="entry name" value="ConA-like_dom_sf"/>
</dbReference>
<dbReference type="Pfam" id="PF22633">
    <property type="entry name" value="F5_F8_type_C_2"/>
    <property type="match status" value="1"/>
</dbReference>
<feature type="transmembrane region" description="Helical" evidence="5">
    <location>
        <begin position="2347"/>
        <end position="2367"/>
    </location>
</feature>
<evidence type="ECO:0000259" key="6">
    <source>
        <dbReference type="PROSITE" id="PS50060"/>
    </source>
</evidence>
<dbReference type="InterPro" id="IPR008979">
    <property type="entry name" value="Galactose-bd-like_sf"/>
</dbReference>
<organism evidence="7 8">
    <name type="scientific">Emiliania huxleyi (strain CCMP1516)</name>
    <dbReference type="NCBI Taxonomy" id="280463"/>
    <lineage>
        <taxon>Eukaryota</taxon>
        <taxon>Haptista</taxon>
        <taxon>Haptophyta</taxon>
        <taxon>Prymnesiophyceae</taxon>
        <taxon>Isochrysidales</taxon>
        <taxon>Noelaerhabdaceae</taxon>
        <taxon>Emiliania</taxon>
    </lineage>
</organism>
<dbReference type="SUPFAM" id="SSF49899">
    <property type="entry name" value="Concanavalin A-like lectins/glucanases"/>
    <property type="match status" value="1"/>
</dbReference>
<feature type="region of interest" description="Disordered" evidence="4">
    <location>
        <begin position="107"/>
        <end position="238"/>
    </location>
</feature>
<feature type="region of interest" description="Disordered" evidence="4">
    <location>
        <begin position="1442"/>
        <end position="1578"/>
    </location>
</feature>
<feature type="transmembrane region" description="Helical" evidence="5">
    <location>
        <begin position="2517"/>
        <end position="2537"/>
    </location>
</feature>
<evidence type="ECO:0000256" key="5">
    <source>
        <dbReference type="SAM" id="Phobius"/>
    </source>
</evidence>
<dbReference type="Gene3D" id="2.60.120.200">
    <property type="match status" value="1"/>
</dbReference>
<dbReference type="GO" id="GO:0016020">
    <property type="term" value="C:membrane"/>
    <property type="evidence" value="ECO:0007669"/>
    <property type="project" value="InterPro"/>
</dbReference>
<feature type="domain" description="MAM" evidence="6">
    <location>
        <begin position="2086"/>
        <end position="2212"/>
    </location>
</feature>
<dbReference type="InterPro" id="IPR000998">
    <property type="entry name" value="MAM_dom"/>
</dbReference>
<accession>A0A0D3JKQ1</accession>
<feature type="transmembrane region" description="Helical" evidence="5">
    <location>
        <begin position="1425"/>
        <end position="1442"/>
    </location>
</feature>
<dbReference type="InterPro" id="IPR006585">
    <property type="entry name" value="FTP1"/>
</dbReference>
<feature type="compositionally biased region" description="Pro residues" evidence="4">
    <location>
        <begin position="1657"/>
        <end position="1673"/>
    </location>
</feature>
<feature type="compositionally biased region" description="Low complexity" evidence="4">
    <location>
        <begin position="1984"/>
        <end position="2013"/>
    </location>
</feature>
<dbReference type="HOGENOM" id="CLU_226175_0_0_1"/>
<name>A0A0D3JKQ1_EMIH1</name>